<dbReference type="InterPro" id="IPR016187">
    <property type="entry name" value="CTDL_fold"/>
</dbReference>
<feature type="domain" description="C-type lectin" evidence="2">
    <location>
        <begin position="160"/>
        <end position="286"/>
    </location>
</feature>
<dbReference type="SUPFAM" id="SSF56436">
    <property type="entry name" value="C-type lectin-like"/>
    <property type="match status" value="2"/>
</dbReference>
<reference evidence="3" key="1">
    <citation type="journal article" date="2023" name="G3 (Bethesda)">
        <title>A reference genome for the long-term kleptoplast-retaining sea slug Elysia crispata morphotype clarki.</title>
        <authorList>
            <person name="Eastman K.E."/>
            <person name="Pendleton A.L."/>
            <person name="Shaikh M.A."/>
            <person name="Suttiyut T."/>
            <person name="Ogas R."/>
            <person name="Tomko P."/>
            <person name="Gavelis G."/>
            <person name="Widhalm J.R."/>
            <person name="Wisecaver J.H."/>
        </authorList>
    </citation>
    <scope>NUCLEOTIDE SEQUENCE</scope>
    <source>
        <strain evidence="3">ECLA1</strain>
    </source>
</reference>
<evidence type="ECO:0000256" key="1">
    <source>
        <dbReference type="SAM" id="SignalP"/>
    </source>
</evidence>
<dbReference type="PANTHER" id="PTHR22803">
    <property type="entry name" value="MANNOSE, PHOSPHOLIPASE, LECTIN RECEPTOR RELATED"/>
    <property type="match status" value="1"/>
</dbReference>
<sequence length="295" mass="32511">MFHLKCLSVVLLALLASTDASDQCLDGWEFFEGSCYGMGITGESFSRARSHCKEKDAHLVEITSDGEKTFVQDFLKKNAGSSTAAWIGAKRYIFGNWEWDFSLDYVDTSGWPGATQSSQGAACAILSKDKDWGWAEQSCSAKSPTVTSVCEKCPIQRKCGNQKCYEILCLTAGSLVDAQDNCDDKNGRVLELKSAAESNFVKDFLSSADVPESSDDETKNVWLGASDKKKTGDFRWESGDRDQLTYMNWAADQPNSARKHCVVLDADDNHRWTSVYCSMENSVVCEVPEPSPISG</sequence>
<dbReference type="Gene3D" id="3.10.100.10">
    <property type="entry name" value="Mannose-Binding Protein A, subunit A"/>
    <property type="match status" value="2"/>
</dbReference>
<feature type="signal peptide" evidence="1">
    <location>
        <begin position="1"/>
        <end position="20"/>
    </location>
</feature>
<dbReference type="EMBL" id="JAWDGP010006468">
    <property type="protein sequence ID" value="KAK3740535.1"/>
    <property type="molecule type" value="Genomic_DNA"/>
</dbReference>
<dbReference type="Proteomes" id="UP001283361">
    <property type="component" value="Unassembled WGS sequence"/>
</dbReference>
<evidence type="ECO:0000313" key="4">
    <source>
        <dbReference type="Proteomes" id="UP001283361"/>
    </source>
</evidence>
<dbReference type="Pfam" id="PF00059">
    <property type="entry name" value="Lectin_C"/>
    <property type="match status" value="2"/>
</dbReference>
<dbReference type="CDD" id="cd00037">
    <property type="entry name" value="CLECT"/>
    <property type="match status" value="1"/>
</dbReference>
<dbReference type="InterPro" id="IPR016186">
    <property type="entry name" value="C-type_lectin-like/link_sf"/>
</dbReference>
<dbReference type="SMART" id="SM00034">
    <property type="entry name" value="CLECT"/>
    <property type="match status" value="2"/>
</dbReference>
<dbReference type="AlphaFoldDB" id="A0AAE0YD20"/>
<keyword evidence="4" id="KW-1185">Reference proteome</keyword>
<evidence type="ECO:0000313" key="3">
    <source>
        <dbReference type="EMBL" id="KAK3740535.1"/>
    </source>
</evidence>
<feature type="domain" description="C-type lectin" evidence="2">
    <location>
        <begin position="31"/>
        <end position="148"/>
    </location>
</feature>
<evidence type="ECO:0000259" key="2">
    <source>
        <dbReference type="PROSITE" id="PS50041"/>
    </source>
</evidence>
<dbReference type="InterPro" id="IPR050111">
    <property type="entry name" value="C-type_lectin/snaclec_domain"/>
</dbReference>
<accession>A0AAE0YD20</accession>
<dbReference type="InterPro" id="IPR001304">
    <property type="entry name" value="C-type_lectin-like"/>
</dbReference>
<protein>
    <recommendedName>
        <fullName evidence="2">C-type lectin domain-containing protein</fullName>
    </recommendedName>
</protein>
<keyword evidence="1" id="KW-0732">Signal</keyword>
<feature type="chain" id="PRO_5042082028" description="C-type lectin domain-containing protein" evidence="1">
    <location>
        <begin position="21"/>
        <end position="295"/>
    </location>
</feature>
<comment type="caution">
    <text evidence="3">The sequence shown here is derived from an EMBL/GenBank/DDBJ whole genome shotgun (WGS) entry which is preliminary data.</text>
</comment>
<name>A0AAE0YD20_9GAST</name>
<proteinExistence type="predicted"/>
<organism evidence="3 4">
    <name type="scientific">Elysia crispata</name>
    <name type="common">lettuce slug</name>
    <dbReference type="NCBI Taxonomy" id="231223"/>
    <lineage>
        <taxon>Eukaryota</taxon>
        <taxon>Metazoa</taxon>
        <taxon>Spiralia</taxon>
        <taxon>Lophotrochozoa</taxon>
        <taxon>Mollusca</taxon>
        <taxon>Gastropoda</taxon>
        <taxon>Heterobranchia</taxon>
        <taxon>Euthyneura</taxon>
        <taxon>Panpulmonata</taxon>
        <taxon>Sacoglossa</taxon>
        <taxon>Placobranchoidea</taxon>
        <taxon>Plakobranchidae</taxon>
        <taxon>Elysia</taxon>
    </lineage>
</organism>
<gene>
    <name evidence="3" type="ORF">RRG08_000522</name>
</gene>
<dbReference type="PROSITE" id="PS50041">
    <property type="entry name" value="C_TYPE_LECTIN_2"/>
    <property type="match status" value="2"/>
</dbReference>